<dbReference type="HOGENOM" id="CLU_015361_2_0_1"/>
<evidence type="ECO:0000259" key="7">
    <source>
        <dbReference type="Pfam" id="PF04082"/>
    </source>
</evidence>
<evidence type="ECO:0000256" key="4">
    <source>
        <dbReference type="ARBA" id="ARBA00023163"/>
    </source>
</evidence>
<dbReference type="Pfam" id="PF04082">
    <property type="entry name" value="Fungal_trans"/>
    <property type="match status" value="1"/>
</dbReference>
<evidence type="ECO:0000313" key="9">
    <source>
        <dbReference type="Proteomes" id="UP000016924"/>
    </source>
</evidence>
<dbReference type="STRING" id="1168221.R7YX04"/>
<dbReference type="InterPro" id="IPR007219">
    <property type="entry name" value="XnlR_reg_dom"/>
</dbReference>
<dbReference type="RefSeq" id="XP_007781690.1">
    <property type="nucleotide sequence ID" value="XM_007783500.1"/>
</dbReference>
<keyword evidence="1" id="KW-0862">Zinc</keyword>
<evidence type="ECO:0000256" key="3">
    <source>
        <dbReference type="ARBA" id="ARBA00023125"/>
    </source>
</evidence>
<keyword evidence="2" id="KW-0805">Transcription regulation</keyword>
<dbReference type="InterPro" id="IPR052073">
    <property type="entry name" value="Amide_Lactam_Regulators"/>
</dbReference>
<dbReference type="Proteomes" id="UP000016924">
    <property type="component" value="Unassembled WGS sequence"/>
</dbReference>
<dbReference type="PANTHER" id="PTHR47171:SF6">
    <property type="entry name" value="SPECIFIC TRANSCRIPTION FACTOR, PUTATIVE (AFU_ORTHOLOGUE AFUA_2G06130)-RELATED"/>
    <property type="match status" value="1"/>
</dbReference>
<dbReference type="OMA" id="INDSPHE"/>
<evidence type="ECO:0000256" key="6">
    <source>
        <dbReference type="SAM" id="MobiDB-lite"/>
    </source>
</evidence>
<organism evidence="8 9">
    <name type="scientific">Coniosporium apollinis (strain CBS 100218)</name>
    <name type="common">Rock-inhabiting black yeast</name>
    <dbReference type="NCBI Taxonomy" id="1168221"/>
    <lineage>
        <taxon>Eukaryota</taxon>
        <taxon>Fungi</taxon>
        <taxon>Dikarya</taxon>
        <taxon>Ascomycota</taxon>
        <taxon>Pezizomycotina</taxon>
        <taxon>Dothideomycetes</taxon>
        <taxon>Dothideomycetes incertae sedis</taxon>
        <taxon>Coniosporium</taxon>
    </lineage>
</organism>
<reference evidence="9" key="1">
    <citation type="submission" date="2012-06" db="EMBL/GenBank/DDBJ databases">
        <title>The genome sequence of Coniosporium apollinis CBS 100218.</title>
        <authorList>
            <consortium name="The Broad Institute Genome Sequencing Platform"/>
            <person name="Cuomo C."/>
            <person name="Gorbushina A."/>
            <person name="Noack S."/>
            <person name="Walker B."/>
            <person name="Young S.K."/>
            <person name="Zeng Q."/>
            <person name="Gargeya S."/>
            <person name="Fitzgerald M."/>
            <person name="Haas B."/>
            <person name="Abouelleil A."/>
            <person name="Alvarado L."/>
            <person name="Arachchi H.M."/>
            <person name="Berlin A.M."/>
            <person name="Chapman S.B."/>
            <person name="Goldberg J."/>
            <person name="Griggs A."/>
            <person name="Gujja S."/>
            <person name="Hansen M."/>
            <person name="Howarth C."/>
            <person name="Imamovic A."/>
            <person name="Larimer J."/>
            <person name="McCowan C."/>
            <person name="Montmayeur A."/>
            <person name="Murphy C."/>
            <person name="Neiman D."/>
            <person name="Pearson M."/>
            <person name="Priest M."/>
            <person name="Roberts A."/>
            <person name="Saif S."/>
            <person name="Shea T."/>
            <person name="Sisk P."/>
            <person name="Sykes S."/>
            <person name="Wortman J."/>
            <person name="Nusbaum C."/>
            <person name="Birren B."/>
        </authorList>
    </citation>
    <scope>NUCLEOTIDE SEQUENCE [LARGE SCALE GENOMIC DNA]</scope>
    <source>
        <strain evidence="9">CBS 100218</strain>
    </source>
</reference>
<feature type="compositionally biased region" description="Polar residues" evidence="6">
    <location>
        <begin position="552"/>
        <end position="575"/>
    </location>
</feature>
<proteinExistence type="predicted"/>
<keyword evidence="4" id="KW-0804">Transcription</keyword>
<feature type="region of interest" description="Disordered" evidence="6">
    <location>
        <begin position="548"/>
        <end position="575"/>
    </location>
</feature>
<name>R7YX04_CONA1</name>
<evidence type="ECO:0000256" key="2">
    <source>
        <dbReference type="ARBA" id="ARBA00023015"/>
    </source>
</evidence>
<feature type="region of interest" description="Disordered" evidence="6">
    <location>
        <begin position="1"/>
        <end position="87"/>
    </location>
</feature>
<dbReference type="GO" id="GO:0006351">
    <property type="term" value="P:DNA-templated transcription"/>
    <property type="evidence" value="ECO:0007669"/>
    <property type="project" value="InterPro"/>
</dbReference>
<feature type="compositionally biased region" description="Acidic residues" evidence="6">
    <location>
        <begin position="73"/>
        <end position="85"/>
    </location>
</feature>
<dbReference type="EMBL" id="JH767580">
    <property type="protein sequence ID" value="EON66373.1"/>
    <property type="molecule type" value="Genomic_DNA"/>
</dbReference>
<dbReference type="GeneID" id="19902781"/>
<evidence type="ECO:0000256" key="5">
    <source>
        <dbReference type="ARBA" id="ARBA00023242"/>
    </source>
</evidence>
<sequence>MAQREQWQVPPITTTFPINDDPSSVGESVAASSGQPHVTSDPSVYRNQTNGQQTTPGSVTTAMTPAAEKGHEEEEGEEEEEEEEDTRFVGDLNPEGIFLAAASPEVTTGSTEPGSVGIWLSRRAMNSIQSNHPRLQLRHSQSSSVYSSDPLVANLLLAYLENQCLRLLPKQEDFEGLSRIYFEEVHPIFPVLDKEAFHAMKDHLPAKVLLKQAICLAASTNIGAKRFLNLSSNTAPSHREFAEQMSLAMRTSVDLGLVKDRLVYVQILAVLSLFTQLSDDWHQSAELSARAVSCIHTAGLHLQTQANRKDHEYVTRLFCSVWALDRLNAAFHGRPVQMHERDFGRDLETCFQQQEGCFQLFLRTVLLLDKVINLYRPSVDGSERGWEDEFPAFEDLLQSAGALRVNSHLLATIETLYHAVAILSCRSQSLQEPPRSSASYVRQSLSAAKVTSIVGEEFHGQLSLLPIVPYAVSLSLRVAYRDLRLSKTPIFHTRARKLLLANCSVLRELGDMFWSAVVMADLAEQTIREMDKAFSSMANAQHQEAIGEPVTNGGSRISEHSSSTPPSNGDTNAMNATYTPNLEDARTSFAYDYGTFDPSLFDTMPDLNIFDHFDPDFDLGAIDAALGDNINPSFPMSLATFAS</sequence>
<dbReference type="PANTHER" id="PTHR47171">
    <property type="entry name" value="FARA-RELATED"/>
    <property type="match status" value="1"/>
</dbReference>
<evidence type="ECO:0000256" key="1">
    <source>
        <dbReference type="ARBA" id="ARBA00022833"/>
    </source>
</evidence>
<feature type="compositionally biased region" description="Polar residues" evidence="6">
    <location>
        <begin position="35"/>
        <end position="63"/>
    </location>
</feature>
<protein>
    <recommendedName>
        <fullName evidence="7">Xylanolytic transcriptional activator regulatory domain-containing protein</fullName>
    </recommendedName>
</protein>
<keyword evidence="5" id="KW-0539">Nucleus</keyword>
<keyword evidence="3" id="KW-0238">DNA-binding</keyword>
<gene>
    <name evidence="8" type="ORF">W97_05470</name>
</gene>
<evidence type="ECO:0000313" key="8">
    <source>
        <dbReference type="EMBL" id="EON66373.1"/>
    </source>
</evidence>
<feature type="compositionally biased region" description="Low complexity" evidence="6">
    <location>
        <begin position="23"/>
        <end position="34"/>
    </location>
</feature>
<feature type="domain" description="Xylanolytic transcriptional activator regulatory" evidence="7">
    <location>
        <begin position="180"/>
        <end position="341"/>
    </location>
</feature>
<dbReference type="AlphaFoldDB" id="R7YX04"/>
<keyword evidence="9" id="KW-1185">Reference proteome</keyword>
<dbReference type="OrthoDB" id="10031947at2759"/>
<accession>R7YX04</accession>
<dbReference type="CDD" id="cd12148">
    <property type="entry name" value="fungal_TF_MHR"/>
    <property type="match status" value="1"/>
</dbReference>
<dbReference type="GO" id="GO:0003677">
    <property type="term" value="F:DNA binding"/>
    <property type="evidence" value="ECO:0007669"/>
    <property type="project" value="UniProtKB-KW"/>
</dbReference>
<dbReference type="eggNOG" id="ENOG502S1X9">
    <property type="taxonomic scope" value="Eukaryota"/>
</dbReference>
<dbReference type="GO" id="GO:0008270">
    <property type="term" value="F:zinc ion binding"/>
    <property type="evidence" value="ECO:0007669"/>
    <property type="project" value="InterPro"/>
</dbReference>